<gene>
    <name evidence="1" type="ORF">DCAF_LOCUS19816</name>
</gene>
<evidence type="ECO:0000313" key="2">
    <source>
        <dbReference type="Proteomes" id="UP001314170"/>
    </source>
</evidence>
<reference evidence="1 2" key="1">
    <citation type="submission" date="2024-01" db="EMBL/GenBank/DDBJ databases">
        <authorList>
            <person name="Waweru B."/>
        </authorList>
    </citation>
    <scope>NUCLEOTIDE SEQUENCE [LARGE SCALE GENOMIC DNA]</scope>
</reference>
<accession>A0AAV1SB79</accession>
<proteinExistence type="predicted"/>
<name>A0AAV1SB79_9ROSI</name>
<evidence type="ECO:0000313" key="1">
    <source>
        <dbReference type="EMBL" id="CAK7347134.1"/>
    </source>
</evidence>
<sequence>MATLESCLALASRQYLVEGQIVAMVASSTDTAFTRRIVTLQKQRNLQQRLCLGLLNSFSMGISQVKGPHEQLKPAA</sequence>
<comment type="caution">
    <text evidence="1">The sequence shown here is derived from an EMBL/GenBank/DDBJ whole genome shotgun (WGS) entry which is preliminary data.</text>
</comment>
<protein>
    <submittedName>
        <fullName evidence="1">Uncharacterized protein</fullName>
    </submittedName>
</protein>
<keyword evidence="2" id="KW-1185">Reference proteome</keyword>
<organism evidence="1 2">
    <name type="scientific">Dovyalis caffra</name>
    <dbReference type="NCBI Taxonomy" id="77055"/>
    <lineage>
        <taxon>Eukaryota</taxon>
        <taxon>Viridiplantae</taxon>
        <taxon>Streptophyta</taxon>
        <taxon>Embryophyta</taxon>
        <taxon>Tracheophyta</taxon>
        <taxon>Spermatophyta</taxon>
        <taxon>Magnoliopsida</taxon>
        <taxon>eudicotyledons</taxon>
        <taxon>Gunneridae</taxon>
        <taxon>Pentapetalae</taxon>
        <taxon>rosids</taxon>
        <taxon>fabids</taxon>
        <taxon>Malpighiales</taxon>
        <taxon>Salicaceae</taxon>
        <taxon>Flacourtieae</taxon>
        <taxon>Dovyalis</taxon>
    </lineage>
</organism>
<dbReference type="EMBL" id="CAWUPB010001173">
    <property type="protein sequence ID" value="CAK7347134.1"/>
    <property type="molecule type" value="Genomic_DNA"/>
</dbReference>
<dbReference type="AlphaFoldDB" id="A0AAV1SB79"/>
<dbReference type="Proteomes" id="UP001314170">
    <property type="component" value="Unassembled WGS sequence"/>
</dbReference>